<accession>A0A915IC69</accession>
<proteinExistence type="predicted"/>
<dbReference type="WBParaSite" id="nRc.2.0.1.t11779-RA">
    <property type="protein sequence ID" value="nRc.2.0.1.t11779-RA"/>
    <property type="gene ID" value="nRc.2.0.1.g11779"/>
</dbReference>
<evidence type="ECO:0000313" key="1">
    <source>
        <dbReference type="Proteomes" id="UP000887565"/>
    </source>
</evidence>
<sequence>MTFLYQKFTFFGLFSAKKTRFLWLADFNHLVNHWGVTTSGRPNGPDLVEKWPGLGRAFSAIEG</sequence>
<name>A0A915IC69_ROMCU</name>
<dbReference type="AlphaFoldDB" id="A0A915IC69"/>
<reference evidence="2" key="1">
    <citation type="submission" date="2022-11" db="UniProtKB">
        <authorList>
            <consortium name="WormBaseParasite"/>
        </authorList>
    </citation>
    <scope>IDENTIFICATION</scope>
</reference>
<protein>
    <submittedName>
        <fullName evidence="2">Uncharacterized protein</fullName>
    </submittedName>
</protein>
<organism evidence="1 2">
    <name type="scientific">Romanomermis culicivorax</name>
    <name type="common">Nematode worm</name>
    <dbReference type="NCBI Taxonomy" id="13658"/>
    <lineage>
        <taxon>Eukaryota</taxon>
        <taxon>Metazoa</taxon>
        <taxon>Ecdysozoa</taxon>
        <taxon>Nematoda</taxon>
        <taxon>Enoplea</taxon>
        <taxon>Dorylaimia</taxon>
        <taxon>Mermithida</taxon>
        <taxon>Mermithoidea</taxon>
        <taxon>Mermithidae</taxon>
        <taxon>Romanomermis</taxon>
    </lineage>
</organism>
<keyword evidence="1" id="KW-1185">Reference proteome</keyword>
<evidence type="ECO:0000313" key="2">
    <source>
        <dbReference type="WBParaSite" id="nRc.2.0.1.t11779-RA"/>
    </source>
</evidence>
<dbReference type="Proteomes" id="UP000887565">
    <property type="component" value="Unplaced"/>
</dbReference>